<reference evidence="13" key="2">
    <citation type="submission" date="2025-08" db="UniProtKB">
        <authorList>
            <consortium name="Ensembl"/>
        </authorList>
    </citation>
    <scope>IDENTIFICATION</scope>
</reference>
<dbReference type="OMA" id="GVCYHMP"/>
<proteinExistence type="inferred from homology"/>
<dbReference type="PROSITE" id="PS00211">
    <property type="entry name" value="ABC_TRANSPORTER_1"/>
    <property type="match status" value="1"/>
</dbReference>
<protein>
    <submittedName>
        <fullName evidence="13">ATP binding cassette subfamily A member 8</fullName>
    </submittedName>
</protein>
<dbReference type="Pfam" id="PF23321">
    <property type="entry name" value="R1_ABCA1"/>
    <property type="match status" value="1"/>
</dbReference>
<organism evidence="13 14">
    <name type="scientific">Rhinopithecus bieti</name>
    <name type="common">Black snub-nosed monkey</name>
    <name type="synonym">Pygathrix bieti</name>
    <dbReference type="NCBI Taxonomy" id="61621"/>
    <lineage>
        <taxon>Eukaryota</taxon>
        <taxon>Metazoa</taxon>
        <taxon>Chordata</taxon>
        <taxon>Craniata</taxon>
        <taxon>Vertebrata</taxon>
        <taxon>Euteleostomi</taxon>
        <taxon>Mammalia</taxon>
        <taxon>Eutheria</taxon>
        <taxon>Euarchontoglires</taxon>
        <taxon>Primates</taxon>
        <taxon>Haplorrhini</taxon>
        <taxon>Catarrhini</taxon>
        <taxon>Cercopithecidae</taxon>
        <taxon>Colobinae</taxon>
        <taxon>Rhinopithecus</taxon>
    </lineage>
</organism>
<comment type="similarity">
    <text evidence="2">Belongs to the ABC transporter superfamily. ABCA family.</text>
</comment>
<dbReference type="FunFam" id="3.40.50.300:FF:000436">
    <property type="entry name" value="ATP binding cassette subfamily A member 9"/>
    <property type="match status" value="1"/>
</dbReference>
<dbReference type="GO" id="GO:0006686">
    <property type="term" value="P:sphingomyelin biosynthetic process"/>
    <property type="evidence" value="ECO:0007669"/>
    <property type="project" value="Ensembl"/>
</dbReference>
<dbReference type="InterPro" id="IPR003439">
    <property type="entry name" value="ABC_transporter-like_ATP-bd"/>
</dbReference>
<dbReference type="GO" id="GO:0005524">
    <property type="term" value="F:ATP binding"/>
    <property type="evidence" value="ECO:0007669"/>
    <property type="project" value="UniProtKB-KW"/>
</dbReference>
<feature type="domain" description="ABC transporter" evidence="12">
    <location>
        <begin position="1232"/>
        <end position="1465"/>
    </location>
</feature>
<evidence type="ECO:0000313" key="14">
    <source>
        <dbReference type="Proteomes" id="UP000233180"/>
    </source>
</evidence>
<keyword evidence="8" id="KW-1278">Translocase</keyword>
<evidence type="ECO:0000256" key="1">
    <source>
        <dbReference type="ARBA" id="ARBA00004141"/>
    </source>
</evidence>
<feature type="transmembrane region" description="Helical" evidence="11">
    <location>
        <begin position="424"/>
        <end position="440"/>
    </location>
</feature>
<dbReference type="GO" id="GO:0005743">
    <property type="term" value="C:mitochondrial inner membrane"/>
    <property type="evidence" value="ECO:0007669"/>
    <property type="project" value="TreeGrafter"/>
</dbReference>
<feature type="transmembrane region" description="Helical" evidence="11">
    <location>
        <begin position="1055"/>
        <end position="1082"/>
    </location>
</feature>
<dbReference type="PROSITE" id="PS50893">
    <property type="entry name" value="ABC_TRANSPORTER_2"/>
    <property type="match status" value="2"/>
</dbReference>
<dbReference type="GO" id="GO:0006855">
    <property type="term" value="P:xenobiotic transmembrane transport"/>
    <property type="evidence" value="ECO:0007669"/>
    <property type="project" value="Ensembl"/>
</dbReference>
<feature type="transmembrane region" description="Helical" evidence="11">
    <location>
        <begin position="817"/>
        <end position="834"/>
    </location>
</feature>
<dbReference type="CDD" id="cd03263">
    <property type="entry name" value="ABC_subfamily_A"/>
    <property type="match status" value="2"/>
</dbReference>
<comment type="subcellular location">
    <subcellularLocation>
        <location evidence="1">Membrane</location>
        <topology evidence="1">Multi-pass membrane protein</topology>
    </subcellularLocation>
</comment>
<dbReference type="InterPro" id="IPR003593">
    <property type="entry name" value="AAA+_ATPase"/>
</dbReference>
<name>A0A2K6JMN9_RHIBE</name>
<gene>
    <name evidence="13" type="primary">ABCA8</name>
</gene>
<evidence type="ECO:0000256" key="10">
    <source>
        <dbReference type="ARBA" id="ARBA00023136"/>
    </source>
</evidence>
<evidence type="ECO:0000256" key="9">
    <source>
        <dbReference type="ARBA" id="ARBA00022989"/>
    </source>
</evidence>
<accession>A0A2K6JMN9</accession>
<dbReference type="GO" id="GO:0016323">
    <property type="term" value="C:basolateral plasma membrane"/>
    <property type="evidence" value="ECO:0007669"/>
    <property type="project" value="Ensembl"/>
</dbReference>
<reference evidence="13 14" key="1">
    <citation type="submission" date="2016-06" db="EMBL/GenBank/DDBJ databases">
        <title>Genome of Rhinopithecus bieti.</title>
        <authorList>
            <person name="Wu"/>
            <person name="C.-I. and Zhang"/>
            <person name="Y."/>
        </authorList>
    </citation>
    <scope>NUCLEOTIDE SEQUENCE</scope>
</reference>
<dbReference type="GO" id="GO:0016887">
    <property type="term" value="F:ATP hydrolysis activity"/>
    <property type="evidence" value="ECO:0007669"/>
    <property type="project" value="InterPro"/>
</dbReference>
<evidence type="ECO:0000256" key="8">
    <source>
        <dbReference type="ARBA" id="ARBA00022967"/>
    </source>
</evidence>
<dbReference type="InterPro" id="IPR026082">
    <property type="entry name" value="ABCA"/>
</dbReference>
<dbReference type="GO" id="GO:0010875">
    <property type="term" value="P:positive regulation of cholesterol efflux"/>
    <property type="evidence" value="ECO:0007669"/>
    <property type="project" value="Ensembl"/>
</dbReference>
<evidence type="ECO:0000256" key="7">
    <source>
        <dbReference type="ARBA" id="ARBA00022840"/>
    </source>
</evidence>
<evidence type="ECO:0000256" key="4">
    <source>
        <dbReference type="ARBA" id="ARBA00022692"/>
    </source>
</evidence>
<feature type="transmembrane region" description="Helical" evidence="11">
    <location>
        <begin position="976"/>
        <end position="999"/>
    </location>
</feature>
<dbReference type="PANTHER" id="PTHR19229:SF274">
    <property type="entry name" value="ABC-TYPE ORGANIC ANION TRANSPORTER ABCA8"/>
    <property type="match status" value="1"/>
</dbReference>
<feature type="transmembrane region" description="Helical" evidence="11">
    <location>
        <begin position="1118"/>
        <end position="1140"/>
    </location>
</feature>
<feature type="transmembrane region" description="Helical" evidence="11">
    <location>
        <begin position="1020"/>
        <end position="1043"/>
    </location>
</feature>
<keyword evidence="4 11" id="KW-0812">Transmembrane</keyword>
<dbReference type="Pfam" id="PF00005">
    <property type="entry name" value="ABC_tran"/>
    <property type="match status" value="2"/>
</dbReference>
<evidence type="ECO:0000256" key="6">
    <source>
        <dbReference type="ARBA" id="ARBA00022741"/>
    </source>
</evidence>
<evidence type="ECO:0000256" key="11">
    <source>
        <dbReference type="SAM" id="Phobius"/>
    </source>
</evidence>
<dbReference type="FunFam" id="3.40.50.300:FF:000335">
    <property type="entry name" value="ATP binding cassette subfamily A member 5"/>
    <property type="match status" value="1"/>
</dbReference>
<feature type="domain" description="ABC transporter" evidence="12">
    <location>
        <begin position="425"/>
        <end position="670"/>
    </location>
</feature>
<dbReference type="GeneTree" id="ENSGT00940000162012"/>
<feature type="transmembrane region" description="Helical" evidence="11">
    <location>
        <begin position="274"/>
        <end position="298"/>
    </location>
</feature>
<dbReference type="GO" id="GO:0005319">
    <property type="term" value="F:lipid transporter activity"/>
    <property type="evidence" value="ECO:0007669"/>
    <property type="project" value="TreeGrafter"/>
</dbReference>
<dbReference type="STRING" id="61621.ENSRBIP00000000287"/>
<dbReference type="InterPro" id="IPR013525">
    <property type="entry name" value="ABC2_TM"/>
</dbReference>
<sequence length="1568" mass="177183">MRKREISVCQQTWALLCKNFLKKWRIKRESLMEWLNSLLLLLCLYIYPHSHQVNDFSSLLTMDLGRVDTFNESRFSVAYTPVTNTTQQIMNKVASAPFLAGKEVLGLPDEESIKEFTANYPEEIVRVIFTNTYSYHLKFLLGHEMPAKKEHRDHTAHCYETNEDVYCEVSVFWKEGFVALQAAINAAIIEITTNHSVMEELMSVTGKNMKMHSFIGQSGVITDLYLFFCIISFSPFIYYASVNVTRERKRMKGLMTMMGLRDSKYKPLDLLSSILVRNLSLTGLVGVPPHLVLFGAVWGPALYRHLPSCLVPFAASHLGMLLHLDYDLNSNAFPHPLDGSNIIVATDFMLAFDTCLYLALAIYFEKILPNEYGHRRPPLFFLKSSFWSQTQKADHVALEDEMDADPSSHDSFEPVPPEFHGKEAIRILSVVLIVFLPFSPPLFSSLYLIFLSFLFFFLDLVFDIYEGQITAILGHSGAGKSTLLNILSGLSIPTKGSVTIYNNKLSEVADLENLSKLTGVCPQSNVQFDFLTVRENLRLFAKIKGILPQEVDKESFAGIGNENIQDVLAQNLSGGQKRKLTFGIAILGDPQIFLLDEPTAGLDPFSRHQVWNLLKERKTDRVILFSTQFMDEADILADRKVFLSQGKLKCAGSSLFLKKKWGIGYHLSLQLNEVCVEENITSLVKQHIPDAKLSAKSEGKLVYTLPLERTNKFPELYKDLDSYPDLGIENYGVSMTTLNEVFLKLEGKSTINESDIAILGEVQVEKADDTERLVEMEQVLSSLNKMRKTIGGVALWRQQICAIARVRLLKLKYERKALLALLLILMAGFCPLLVEYTMVNIYHHSYTWELSPHLYFLAPGQQPHDPLTQLLIINKTGASIDDFIHSVEHQNVALEVDAFGTRNGTDDPSYNGAITVCGSEKSYSFSLACNAKRLNCFPVLMDIVSNGLLGMVKPSVHIQTERSTFLENGQDNPIGFLAYIMFWLVLTSSCPPYIAMSSIDDYKNRARSQLRISGLSPSAYWFGQALVDVSLYFLVFVFIYLMSYISNLEDMLLTIIHIFQIPCAVGYSFSLIFMTYVISFLFHKGRKNSGIWSFSFYVITVFSVAGFVFNIFESDIPFIFTFLIPPATMIGCLFLSSHLLFSPLFSEERMDVHLSFIFSFSFILRCLEWKFGKKSMRKDPFFRISPRSSDVCQNPEEPEGEDEDVQMERVRTANALNSTNFDEKPVIIASCLRKEYVGKRKGCFSKRKNKIATRNVSFCVRKGEVLGLLGHNGAGKSTSIKVITGDTKPTAGQVLLKGSSGGDALEFLGYCPQENALWPNLTVRQHLEVYAAVKGLRKGDAEVAITRLVDALKLQDQLKSPVKTLSEGIKRKLCFVLSILGNPSVVLLDEPSTGMDPEGQQQMWQAIRATFRNTERGALLTTHYMAEAEAVCDRVAIMVSGRLRCIGSIQHLKSKFGKDYLLEMKVKNLAQVEPLHAEILRLFPQAARQERYSSLMVYKLPVEDVRPLAQAFFKLEKVKQSFDLEEYSLSQSTLEQVFLELSKEQELGDFEEDFDSSVKWKLLPEEEP</sequence>
<reference evidence="13" key="3">
    <citation type="submission" date="2025-09" db="UniProtKB">
        <authorList>
            <consortium name="Ensembl"/>
        </authorList>
    </citation>
    <scope>IDENTIFICATION</scope>
</reference>
<feature type="transmembrane region" description="Helical" evidence="11">
    <location>
        <begin position="1094"/>
        <end position="1112"/>
    </location>
</feature>
<keyword evidence="10 11" id="KW-0472">Membrane</keyword>
<dbReference type="GO" id="GO:0008559">
    <property type="term" value="F:ABC-type xenobiotic transporter activity"/>
    <property type="evidence" value="ECO:0007669"/>
    <property type="project" value="Ensembl"/>
</dbReference>
<keyword evidence="6" id="KW-0547">Nucleotide-binding</keyword>
<keyword evidence="9 11" id="KW-1133">Transmembrane helix</keyword>
<evidence type="ECO:0000313" key="13">
    <source>
        <dbReference type="Ensembl" id="ENSRBIP00000000287.1"/>
    </source>
</evidence>
<evidence type="ECO:0000256" key="3">
    <source>
        <dbReference type="ARBA" id="ARBA00022448"/>
    </source>
</evidence>
<feature type="transmembrane region" description="Helical" evidence="11">
    <location>
        <begin position="224"/>
        <end position="242"/>
    </location>
</feature>
<dbReference type="InterPro" id="IPR017871">
    <property type="entry name" value="ABC_transporter-like_CS"/>
</dbReference>
<evidence type="ECO:0000256" key="5">
    <source>
        <dbReference type="ARBA" id="ARBA00022737"/>
    </source>
</evidence>
<feature type="transmembrane region" description="Helical" evidence="11">
    <location>
        <begin position="342"/>
        <end position="364"/>
    </location>
</feature>
<dbReference type="GO" id="GO:0005783">
    <property type="term" value="C:endoplasmic reticulum"/>
    <property type="evidence" value="ECO:0007669"/>
    <property type="project" value="Ensembl"/>
</dbReference>
<dbReference type="PANTHER" id="PTHR19229">
    <property type="entry name" value="ATP-BINDING CASSETTE TRANSPORTER SUBFAMILY A ABCA"/>
    <property type="match status" value="1"/>
</dbReference>
<dbReference type="Gene3D" id="3.40.50.300">
    <property type="entry name" value="P-loop containing nucleotide triphosphate hydrolases"/>
    <property type="match status" value="2"/>
</dbReference>
<keyword evidence="3" id="KW-0813">Transport</keyword>
<dbReference type="Pfam" id="PF12698">
    <property type="entry name" value="ABC2_membrane_3"/>
    <property type="match status" value="1"/>
</dbReference>
<dbReference type="Proteomes" id="UP000233180">
    <property type="component" value="Unassembled WGS sequence"/>
</dbReference>
<keyword evidence="7" id="KW-0067">ATP-binding</keyword>
<dbReference type="InterPro" id="IPR027417">
    <property type="entry name" value="P-loop_NTPase"/>
</dbReference>
<dbReference type="Ensembl" id="ENSRBIT00000001592.1">
    <property type="protein sequence ID" value="ENSRBIP00000000287.1"/>
    <property type="gene ID" value="ENSRBIG00000000968.1"/>
</dbReference>
<dbReference type="InterPro" id="IPR056264">
    <property type="entry name" value="R2_ABCA1-4-like"/>
</dbReference>
<keyword evidence="14" id="KW-1185">Reference proteome</keyword>
<dbReference type="SUPFAM" id="SSF52540">
    <property type="entry name" value="P-loop containing nucleoside triphosphate hydrolases"/>
    <property type="match status" value="2"/>
</dbReference>
<keyword evidence="5" id="KW-0677">Repeat</keyword>
<evidence type="ECO:0000256" key="2">
    <source>
        <dbReference type="ARBA" id="ARBA00008869"/>
    </source>
</evidence>
<dbReference type="SMART" id="SM00382">
    <property type="entry name" value="AAA"/>
    <property type="match status" value="2"/>
</dbReference>
<evidence type="ECO:0000259" key="12">
    <source>
        <dbReference type="PROSITE" id="PS50893"/>
    </source>
</evidence>